<dbReference type="EMBL" id="JABTEG010000001">
    <property type="protein sequence ID" value="KAG4306132.1"/>
    <property type="molecule type" value="Genomic_DNA"/>
</dbReference>
<protein>
    <submittedName>
        <fullName evidence="1">Uncharacterized protein</fullName>
    </submittedName>
</protein>
<gene>
    <name evidence="1" type="ORF">PORY_000120</name>
</gene>
<proteinExistence type="predicted"/>
<evidence type="ECO:0000313" key="1">
    <source>
        <dbReference type="EMBL" id="KAG4306132.1"/>
    </source>
</evidence>
<sequence length="658" mass="75919">MKPETSFLDLQLQFIEKEKTVQVEEISQFIQTLKPNDFKGLAILNLVPGKIRTGLGGKYLIDFESSPGTCSTTQLYTHKFHTGDIVQIREYCSQKNKIYKKNNHSEEIILNALVFTVKDTKITLSLTKSDENIPNPSKKYWIVKFVNNYIFKRMFDTITRLKDMKDEEMTLLAKILLGHEKPSLPWRKDENESPISNFFLFDNTLNNEQKNAVEFALASKEIAVIHGPPGVTGKTSTLIEIIRQLVFRNKRLLVCGPSNISVDNIVERLSKYKIPLIRIGRPERLLPPILSHSLDIVIKSSDQGRIIQDLRKEINELLKKVSKAQYEERKAIYNEVKMLRKEYKEREKKCIDNIIKKSVVILATLHGAGEKYLYNEKFHVVIIDEASQALEAQSWIPLINAEKVILAGDHLQLPPIIKAKLDFDSKKLVSISFLERILKTHGNEIKRLLKVQYRMHKNICKFPSDELYESELVPDRSVEDRLLKDLDGVDDTDETREPLVFYNTEGTYMYENVHDSQSKNLFFESKSNQMEASLVNEYVVKLINAGVKQKDIAIITPYSAQAFLLLQVLGKDYSEIEINTVDGFQGREKEVVIFSLVRSNDKGEIGFLEDKRRLNVAITRPKRHLCIIGDSQTIERNGGFLKRWINYLEYNSDLRYPL</sequence>
<name>A0ACB7CH96_9ASCO</name>
<evidence type="ECO:0000313" key="2">
    <source>
        <dbReference type="Proteomes" id="UP000768646"/>
    </source>
</evidence>
<keyword evidence="2" id="KW-1185">Reference proteome</keyword>
<comment type="caution">
    <text evidence="1">The sequence shown here is derived from an EMBL/GenBank/DDBJ whole genome shotgun (WGS) entry which is preliminary data.</text>
</comment>
<accession>A0ACB7CH96</accession>
<reference evidence="1 2" key="1">
    <citation type="journal article" date="2021" name="Commun. Biol.">
        <title>Genomic insights into the host specific adaptation of the Pneumocystis genus.</title>
        <authorList>
            <person name="Cisse O.H."/>
            <person name="Ma L."/>
            <person name="Dekker J.P."/>
            <person name="Khil P.P."/>
            <person name="Youn J.-H."/>
            <person name="Brenchley J.M."/>
            <person name="Blair R."/>
            <person name="Pahar B."/>
            <person name="Chabe M."/>
            <person name="Van Rompay K.K.A."/>
            <person name="Keesler R."/>
            <person name="Sukura A."/>
            <person name="Hirsch V."/>
            <person name="Kutty G."/>
            <person name="Liu Y."/>
            <person name="Peng L."/>
            <person name="Chen J."/>
            <person name="Song J."/>
            <person name="Weissenbacher-Lang C."/>
            <person name="Xu J."/>
            <person name="Upham N.S."/>
            <person name="Stajich J.E."/>
            <person name="Cuomo C.A."/>
            <person name="Cushion M.T."/>
            <person name="Kovacs J.A."/>
        </authorList>
    </citation>
    <scope>NUCLEOTIDE SEQUENCE [LARGE SCALE GENOMIC DNA]</scope>
    <source>
        <strain evidence="1 2">RABM</strain>
    </source>
</reference>
<organism evidence="1 2">
    <name type="scientific">Pneumocystis oryctolagi</name>
    <dbReference type="NCBI Taxonomy" id="42067"/>
    <lineage>
        <taxon>Eukaryota</taxon>
        <taxon>Fungi</taxon>
        <taxon>Dikarya</taxon>
        <taxon>Ascomycota</taxon>
        <taxon>Taphrinomycotina</taxon>
        <taxon>Pneumocystomycetes</taxon>
        <taxon>Pneumocystaceae</taxon>
        <taxon>Pneumocystis</taxon>
    </lineage>
</organism>
<dbReference type="Proteomes" id="UP000768646">
    <property type="component" value="Unassembled WGS sequence"/>
</dbReference>